<evidence type="ECO:0000313" key="2">
    <source>
        <dbReference type="EMBL" id="MST66042.1"/>
    </source>
</evidence>
<dbReference type="InterPro" id="IPR011009">
    <property type="entry name" value="Kinase-like_dom_sf"/>
</dbReference>
<evidence type="ECO:0000313" key="3">
    <source>
        <dbReference type="Proteomes" id="UP000440513"/>
    </source>
</evidence>
<dbReference type="InterPro" id="IPR002575">
    <property type="entry name" value="Aminoglycoside_PTrfase"/>
</dbReference>
<organism evidence="2 3">
    <name type="scientific">Oliverpabstia intestinalis</name>
    <dbReference type="NCBI Taxonomy" id="2606633"/>
    <lineage>
        <taxon>Bacteria</taxon>
        <taxon>Bacillati</taxon>
        <taxon>Bacillota</taxon>
        <taxon>Clostridia</taxon>
        <taxon>Lachnospirales</taxon>
        <taxon>Lachnospiraceae</taxon>
        <taxon>Oliverpabstia</taxon>
    </lineage>
</organism>
<dbReference type="Proteomes" id="UP000440513">
    <property type="component" value="Unassembled WGS sequence"/>
</dbReference>
<dbReference type="GO" id="GO:0016740">
    <property type="term" value="F:transferase activity"/>
    <property type="evidence" value="ECO:0007669"/>
    <property type="project" value="UniProtKB-KW"/>
</dbReference>
<dbReference type="PANTHER" id="PTHR39179">
    <property type="entry name" value="SPORE COAT PROTEIN I"/>
    <property type="match status" value="1"/>
</dbReference>
<keyword evidence="2" id="KW-0808">Transferase</keyword>
<dbReference type="EMBL" id="VUMS01000007">
    <property type="protein sequence ID" value="MST66042.1"/>
    <property type="molecule type" value="Genomic_DNA"/>
</dbReference>
<dbReference type="PANTHER" id="PTHR39179:SF3">
    <property type="entry name" value="COTS-RELATED PROTEIN"/>
    <property type="match status" value="1"/>
</dbReference>
<evidence type="ECO:0000259" key="1">
    <source>
        <dbReference type="Pfam" id="PF01636"/>
    </source>
</evidence>
<reference evidence="2 3" key="1">
    <citation type="submission" date="2019-08" db="EMBL/GenBank/DDBJ databases">
        <title>In-depth cultivation of the pig gut microbiome towards novel bacterial diversity and tailored functional studies.</title>
        <authorList>
            <person name="Wylensek D."/>
            <person name="Hitch T.C.A."/>
            <person name="Clavel T."/>
        </authorList>
    </citation>
    <scope>NUCLEOTIDE SEQUENCE [LARGE SCALE GENOMIC DNA]</scope>
    <source>
        <strain evidence="2 3">BSM-380-WT-5A</strain>
    </source>
</reference>
<dbReference type="InterPro" id="IPR047175">
    <property type="entry name" value="CotS-like"/>
</dbReference>
<gene>
    <name evidence="2" type="ORF">FYJ57_04680</name>
</gene>
<protein>
    <submittedName>
        <fullName evidence="2">Phosphotransferase</fullName>
    </submittedName>
</protein>
<dbReference type="Pfam" id="PF01636">
    <property type="entry name" value="APH"/>
    <property type="match status" value="1"/>
</dbReference>
<keyword evidence="3" id="KW-1185">Reference proteome</keyword>
<dbReference type="SUPFAM" id="SSF56112">
    <property type="entry name" value="Protein kinase-like (PK-like)"/>
    <property type="match status" value="1"/>
</dbReference>
<dbReference type="GO" id="GO:0042601">
    <property type="term" value="C:endospore-forming forespore"/>
    <property type="evidence" value="ECO:0007669"/>
    <property type="project" value="TreeGrafter"/>
</dbReference>
<feature type="domain" description="Aminoglycoside phosphotransferase" evidence="1">
    <location>
        <begin position="92"/>
        <end position="273"/>
    </location>
</feature>
<accession>A0A7X2P304</accession>
<proteinExistence type="predicted"/>
<name>A0A7X2P304_9FIRM</name>
<dbReference type="Gene3D" id="3.90.1200.10">
    <property type="match status" value="1"/>
</dbReference>
<sequence>MDRTARSKGGTRLYDRGLGVLEQYGLTAETVLRGRGALICQTEKGWKSIREYWGSPGRLEQQRKIQKRCKETGFLLVDQVEENLEGQVVTTGEDGIPYVVKEWFQGTECNPRSGEDILSSMEAMAKLHTVMQAEQDEDMPGADLLEECRRHNRELRRTRKFVQKKKAKNPFEERLAQSITAFLEAGEGMVKELEDSDYERFCKEHRQEVCHGDCNQHNIIFTREGIGFMNFDYWHCGSQTEDLCLFMRKILEKHNWDPELGRRMAEQYNRKRSLSVEEWKHLKLCLSYPWRYWKLVNYYASSQKVWISRKNIEKIEQATALWQPWQRFLQSFC</sequence>
<dbReference type="AlphaFoldDB" id="A0A7X2P304"/>
<comment type="caution">
    <text evidence="2">The sequence shown here is derived from an EMBL/GenBank/DDBJ whole genome shotgun (WGS) entry which is preliminary data.</text>
</comment>